<proteinExistence type="predicted"/>
<reference evidence="2" key="1">
    <citation type="submission" date="2014-09" db="EMBL/GenBank/DDBJ databases">
        <authorList>
            <person name="Mudge J."/>
            <person name="Ramaraj T."/>
            <person name="Lindquist I.E."/>
            <person name="Bharti A.K."/>
            <person name="Sundararajan A."/>
            <person name="Cameron C.T."/>
            <person name="Woodward J.E."/>
            <person name="May G.D."/>
            <person name="Brubaker C."/>
            <person name="Broadhvest J."/>
            <person name="Wilkins T.A."/>
        </authorList>
    </citation>
    <scope>NUCLEOTIDE SEQUENCE</scope>
    <source>
        <strain evidence="2">cv. AKA8401</strain>
    </source>
</reference>
<keyword evidence="2" id="KW-1185">Reference proteome</keyword>
<sequence length="30" mass="3348">MCKTMSRTLASYMILCKTLSGTVASIFNYI</sequence>
<evidence type="ECO:0000313" key="2">
    <source>
        <dbReference type="Proteomes" id="UP000032142"/>
    </source>
</evidence>
<dbReference type="Proteomes" id="UP000032142">
    <property type="component" value="Unassembled WGS sequence"/>
</dbReference>
<comment type="caution">
    <text evidence="1">The sequence shown here is derived from an EMBL/GenBank/DDBJ whole genome shotgun (WGS) entry which is preliminary data.</text>
</comment>
<evidence type="ECO:0000313" key="1">
    <source>
        <dbReference type="EMBL" id="KHG09213.1"/>
    </source>
</evidence>
<gene>
    <name evidence="1" type="ORF">F383_36542</name>
</gene>
<dbReference type="AlphaFoldDB" id="A0A0B0N467"/>
<accession>A0A0B0N467</accession>
<organism evidence="1 2">
    <name type="scientific">Gossypium arboreum</name>
    <name type="common">Tree cotton</name>
    <name type="synonym">Gossypium nanking</name>
    <dbReference type="NCBI Taxonomy" id="29729"/>
    <lineage>
        <taxon>Eukaryota</taxon>
        <taxon>Viridiplantae</taxon>
        <taxon>Streptophyta</taxon>
        <taxon>Embryophyta</taxon>
        <taxon>Tracheophyta</taxon>
        <taxon>Spermatophyta</taxon>
        <taxon>Magnoliopsida</taxon>
        <taxon>eudicotyledons</taxon>
        <taxon>Gunneridae</taxon>
        <taxon>Pentapetalae</taxon>
        <taxon>rosids</taxon>
        <taxon>malvids</taxon>
        <taxon>Malvales</taxon>
        <taxon>Malvaceae</taxon>
        <taxon>Malvoideae</taxon>
        <taxon>Gossypium</taxon>
    </lineage>
</organism>
<protein>
    <submittedName>
        <fullName evidence="1">Uncharacterized protein</fullName>
    </submittedName>
</protein>
<dbReference type="EMBL" id="JRRC01533770">
    <property type="protein sequence ID" value="KHG09213.1"/>
    <property type="molecule type" value="Genomic_DNA"/>
</dbReference>
<name>A0A0B0N467_GOSAR</name>